<dbReference type="Gene3D" id="3.10.105.10">
    <property type="entry name" value="Dipeptide-binding Protein, Domain 3"/>
    <property type="match status" value="1"/>
</dbReference>
<dbReference type="GO" id="GO:1904680">
    <property type="term" value="F:peptide transmembrane transporter activity"/>
    <property type="evidence" value="ECO:0007669"/>
    <property type="project" value="TreeGrafter"/>
</dbReference>
<dbReference type="PIRSF" id="PIRSF002741">
    <property type="entry name" value="MppA"/>
    <property type="match status" value="1"/>
</dbReference>
<evidence type="ECO:0000313" key="5">
    <source>
        <dbReference type="Proteomes" id="UP000283630"/>
    </source>
</evidence>
<evidence type="ECO:0000256" key="1">
    <source>
        <dbReference type="ARBA" id="ARBA00022729"/>
    </source>
</evidence>
<proteinExistence type="predicted"/>
<sequence>MKRRVLGVIALLLSMSMLVVGCSSGSKGSTKEAEKEQSTGDKTGTITVAYKVAPPNLDSDQSTEWTVTAVMNHVYEGLYEFNASNEAVPHLAKSCDIEDDGKTYVFHLREGVLFHDGTEMKAEDVKASFDRWFSVNEMGISVSEYLNSVDVIDDYTVSVKLNSVYAPFLNVIASPTSNQKMVVRPASLIEKYGNNVLEEHIGTGPYKFDSWVPDASVKLVKFDDYVPVEEEASGLAGKRVAYANEIDIQFVTDESVRVSGVETGEFMFAEEIAQDKYSQLESSENTIPQILDADVEGMLTFNCGAAPFNDINARKAVAIGLDLEELGTAQIGDEKFWKLDGCLFDKSTVWYDENAGKDIYAKNDLDLAKEYLEKSNYNGEPIVIVQGKDDTVESQGAEDLKSQLEKIGFNVEVELYDRATVMEKRSQKEGWAIHLTYFSVWNADPQVWSAWVGTNGWITNWDDEDSKKMDDIFARMLVELDEDARYEIVQEWYDAFWEYVPYVKTIDYSRMNATNAKLQGYANYCQPFFWNTWVEE</sequence>
<dbReference type="InterPro" id="IPR039424">
    <property type="entry name" value="SBP_5"/>
</dbReference>
<dbReference type="InterPro" id="IPR030678">
    <property type="entry name" value="Peptide/Ni-bd"/>
</dbReference>
<dbReference type="PANTHER" id="PTHR30290">
    <property type="entry name" value="PERIPLASMIC BINDING COMPONENT OF ABC TRANSPORTER"/>
    <property type="match status" value="1"/>
</dbReference>
<dbReference type="AlphaFoldDB" id="A0A412MDF1"/>
<evidence type="ECO:0000256" key="2">
    <source>
        <dbReference type="SAM" id="SignalP"/>
    </source>
</evidence>
<dbReference type="EMBL" id="QRWH01000012">
    <property type="protein sequence ID" value="RGT07645.1"/>
    <property type="molecule type" value="Genomic_DNA"/>
</dbReference>
<dbReference type="GO" id="GO:0043190">
    <property type="term" value="C:ATP-binding cassette (ABC) transporter complex"/>
    <property type="evidence" value="ECO:0007669"/>
    <property type="project" value="InterPro"/>
</dbReference>
<dbReference type="PROSITE" id="PS51257">
    <property type="entry name" value="PROKAR_LIPOPROTEIN"/>
    <property type="match status" value="1"/>
</dbReference>
<protein>
    <submittedName>
        <fullName evidence="4">ABC transporter substrate-binding protein</fullName>
    </submittedName>
</protein>
<reference evidence="4 5" key="1">
    <citation type="submission" date="2018-08" db="EMBL/GenBank/DDBJ databases">
        <title>A genome reference for cultivated species of the human gut microbiota.</title>
        <authorList>
            <person name="Zou Y."/>
            <person name="Xue W."/>
            <person name="Luo G."/>
        </authorList>
    </citation>
    <scope>NUCLEOTIDE SEQUENCE [LARGE SCALE GENOMIC DNA]</scope>
    <source>
        <strain evidence="4 5">AF19-4AC</strain>
    </source>
</reference>
<feature type="signal peptide" evidence="2">
    <location>
        <begin position="1"/>
        <end position="21"/>
    </location>
</feature>
<accession>A0A412MDF1</accession>
<organism evidence="4 5">
    <name type="scientific">Dorea formicigenerans</name>
    <dbReference type="NCBI Taxonomy" id="39486"/>
    <lineage>
        <taxon>Bacteria</taxon>
        <taxon>Bacillati</taxon>
        <taxon>Bacillota</taxon>
        <taxon>Clostridia</taxon>
        <taxon>Lachnospirales</taxon>
        <taxon>Lachnospiraceae</taxon>
        <taxon>Dorea</taxon>
    </lineage>
</organism>
<feature type="chain" id="PRO_5038574746" evidence="2">
    <location>
        <begin position="22"/>
        <end position="536"/>
    </location>
</feature>
<dbReference type="Gene3D" id="3.40.190.10">
    <property type="entry name" value="Periplasmic binding protein-like II"/>
    <property type="match status" value="1"/>
</dbReference>
<comment type="caution">
    <text evidence="4">The sequence shown here is derived from an EMBL/GenBank/DDBJ whole genome shotgun (WGS) entry which is preliminary data.</text>
</comment>
<dbReference type="RefSeq" id="WP_118145454.1">
    <property type="nucleotide sequence ID" value="NZ_QRWH01000012.1"/>
</dbReference>
<name>A0A412MDF1_9FIRM</name>
<dbReference type="InterPro" id="IPR000914">
    <property type="entry name" value="SBP_5_dom"/>
</dbReference>
<dbReference type="GO" id="GO:0015833">
    <property type="term" value="P:peptide transport"/>
    <property type="evidence" value="ECO:0007669"/>
    <property type="project" value="TreeGrafter"/>
</dbReference>
<dbReference type="Pfam" id="PF00496">
    <property type="entry name" value="SBP_bac_5"/>
    <property type="match status" value="1"/>
</dbReference>
<dbReference type="SUPFAM" id="SSF53850">
    <property type="entry name" value="Periplasmic binding protein-like II"/>
    <property type="match status" value="1"/>
</dbReference>
<keyword evidence="1 2" id="KW-0732">Signal</keyword>
<dbReference type="Proteomes" id="UP000283630">
    <property type="component" value="Unassembled WGS sequence"/>
</dbReference>
<evidence type="ECO:0000313" key="4">
    <source>
        <dbReference type="EMBL" id="RGT07645.1"/>
    </source>
</evidence>
<dbReference type="PANTHER" id="PTHR30290:SF38">
    <property type="entry name" value="D,D-DIPEPTIDE-BINDING PERIPLASMIC PROTEIN DDPA-RELATED"/>
    <property type="match status" value="1"/>
</dbReference>
<evidence type="ECO:0000259" key="3">
    <source>
        <dbReference type="Pfam" id="PF00496"/>
    </source>
</evidence>
<feature type="domain" description="Solute-binding protein family 5" evidence="3">
    <location>
        <begin position="87"/>
        <end position="456"/>
    </location>
</feature>
<gene>
    <name evidence="4" type="ORF">DWX53_11525</name>
</gene>
<dbReference type="GO" id="GO:0042597">
    <property type="term" value="C:periplasmic space"/>
    <property type="evidence" value="ECO:0007669"/>
    <property type="project" value="UniProtKB-ARBA"/>
</dbReference>